<evidence type="ECO:0000313" key="4">
    <source>
        <dbReference type="Proteomes" id="UP000193144"/>
    </source>
</evidence>
<dbReference type="EMBL" id="MCFA01000014">
    <property type="protein sequence ID" value="ORY17079.1"/>
    <property type="molecule type" value="Genomic_DNA"/>
</dbReference>
<dbReference type="PANTHER" id="PTHR35043:SF7">
    <property type="entry name" value="TRANSCRIPTION FACTOR DOMAIN-CONTAINING PROTEIN"/>
    <property type="match status" value="1"/>
</dbReference>
<feature type="transmembrane region" description="Helical" evidence="2">
    <location>
        <begin position="578"/>
        <end position="596"/>
    </location>
</feature>
<feature type="compositionally biased region" description="Polar residues" evidence="1">
    <location>
        <begin position="454"/>
        <end position="468"/>
    </location>
</feature>
<proteinExistence type="predicted"/>
<evidence type="ECO:0000313" key="3">
    <source>
        <dbReference type="EMBL" id="ORY17079.1"/>
    </source>
</evidence>
<feature type="transmembrane region" description="Helical" evidence="2">
    <location>
        <begin position="649"/>
        <end position="676"/>
    </location>
</feature>
<feature type="transmembrane region" description="Helical" evidence="2">
    <location>
        <begin position="21"/>
        <end position="42"/>
    </location>
</feature>
<feature type="transmembrane region" description="Helical" evidence="2">
    <location>
        <begin position="121"/>
        <end position="139"/>
    </location>
</feature>
<keyword evidence="2" id="KW-0472">Membrane</keyword>
<keyword evidence="2" id="KW-1133">Transmembrane helix</keyword>
<evidence type="ECO:0000256" key="1">
    <source>
        <dbReference type="SAM" id="MobiDB-lite"/>
    </source>
</evidence>
<feature type="region of interest" description="Disordered" evidence="1">
    <location>
        <begin position="242"/>
        <end position="261"/>
    </location>
</feature>
<keyword evidence="4" id="KW-1185">Reference proteome</keyword>
<protein>
    <submittedName>
        <fullName evidence="3">Uncharacterized protein</fullName>
    </submittedName>
</protein>
<organism evidence="3 4">
    <name type="scientific">Clohesyomyces aquaticus</name>
    <dbReference type="NCBI Taxonomy" id="1231657"/>
    <lineage>
        <taxon>Eukaryota</taxon>
        <taxon>Fungi</taxon>
        <taxon>Dikarya</taxon>
        <taxon>Ascomycota</taxon>
        <taxon>Pezizomycotina</taxon>
        <taxon>Dothideomycetes</taxon>
        <taxon>Pleosporomycetidae</taxon>
        <taxon>Pleosporales</taxon>
        <taxon>Lindgomycetaceae</taxon>
        <taxon>Clohesyomyces</taxon>
    </lineage>
</organism>
<feature type="compositionally biased region" description="Polar residues" evidence="1">
    <location>
        <begin position="222"/>
        <end position="231"/>
    </location>
</feature>
<name>A0A1Y2A3I9_9PLEO</name>
<keyword evidence="2" id="KW-0812">Transmembrane</keyword>
<evidence type="ECO:0000256" key="2">
    <source>
        <dbReference type="SAM" id="Phobius"/>
    </source>
</evidence>
<reference evidence="3 4" key="1">
    <citation type="submission" date="2016-07" db="EMBL/GenBank/DDBJ databases">
        <title>Pervasive Adenine N6-methylation of Active Genes in Fungi.</title>
        <authorList>
            <consortium name="DOE Joint Genome Institute"/>
            <person name="Mondo S.J."/>
            <person name="Dannebaum R.O."/>
            <person name="Kuo R.C."/>
            <person name="Labutti K."/>
            <person name="Haridas S."/>
            <person name="Kuo A."/>
            <person name="Salamov A."/>
            <person name="Ahrendt S.R."/>
            <person name="Lipzen A."/>
            <person name="Sullivan W."/>
            <person name="Andreopoulos W.B."/>
            <person name="Clum A."/>
            <person name="Lindquist E."/>
            <person name="Daum C."/>
            <person name="Ramamoorthy G.K."/>
            <person name="Gryganskyi A."/>
            <person name="Culley D."/>
            <person name="Magnuson J.K."/>
            <person name="James T.Y."/>
            <person name="O'Malley M.A."/>
            <person name="Stajich J.E."/>
            <person name="Spatafora J.W."/>
            <person name="Visel A."/>
            <person name="Grigoriev I.V."/>
        </authorList>
    </citation>
    <scope>NUCLEOTIDE SEQUENCE [LARGE SCALE GENOMIC DNA]</scope>
    <source>
        <strain evidence="3 4">CBS 115471</strain>
    </source>
</reference>
<feature type="transmembrane region" description="Helical" evidence="2">
    <location>
        <begin position="608"/>
        <end position="628"/>
    </location>
</feature>
<dbReference type="PANTHER" id="PTHR35043">
    <property type="entry name" value="TRANSCRIPTION FACTOR DOMAIN-CONTAINING PROTEIN"/>
    <property type="match status" value="1"/>
</dbReference>
<comment type="caution">
    <text evidence="3">The sequence shown here is derived from an EMBL/GenBank/DDBJ whole genome shotgun (WGS) entry which is preliminary data.</text>
</comment>
<dbReference type="AlphaFoldDB" id="A0A1Y2A3I9"/>
<sequence>MRRSINSSKRLKAAVVDLSSALNGSCSILNMFILSIFLYHLFVKTSAFPVQNTVNQTSSSFASNQNQTGSLSVGWYSPPNLRGTFDLLISCLTTLALCAWTAYHPNVHSGRSQLQLIGHRILWMVIAVFVPEIVLFCAWDQWWASRRLKEEINALGEGAFNECLSKELDDERIGGNDDDDDDDDVCWGCAQDHEEAYHLDMLFEDQSKASTESVRPQDLETAPSNGSGDITSTIKEKRHFWRRRSTRGSKGSDPDKSQPSHKWTTEQAFFALSGGFAIPTPYHHRRQLTLTLCGLQLFARLGLLPATAPASVSDKSKADTVAKILVCIQAGWFFVQCIARVAQKLPLTLLELHVLTHVLCAFAMYVLWIEKPYDVGAPIMCDSERAKDFGALFGLDDGMGYEEICEGNVWKCPYASPTIAISEIRGTQNLRTHQSSIIKYLHLCLKDVGLKRPSQTAAPKTQAPSSEKQAPPTETMKEHLTRANRALQYLKDRKVHFPYLSKSTIYAANGIGPPAFHHTDPKHGDEERHVELATSIHIPTKYAVSTRSNLLIDGRAVYRHQISDVEKRKKDRFRLTQITMFGLTSTLYGALHLLAWSRSHFPTMLETWLWRGSALTMISGPVFTFLLLGSMNLSRLTSTKKSKSPWMRAWAASVNGLEALVMYLVVFPACVAWAAYPIARLYVLVESFVGLRSVGEGIYRTVEWSGFVPHVG</sequence>
<dbReference type="Proteomes" id="UP000193144">
    <property type="component" value="Unassembled WGS sequence"/>
</dbReference>
<gene>
    <name evidence="3" type="ORF">BCR34DRAFT_60443</name>
</gene>
<feature type="transmembrane region" description="Helical" evidence="2">
    <location>
        <begin position="321"/>
        <end position="342"/>
    </location>
</feature>
<dbReference type="OrthoDB" id="3061561at2759"/>
<accession>A0A1Y2A3I9</accession>
<feature type="region of interest" description="Disordered" evidence="1">
    <location>
        <begin position="454"/>
        <end position="476"/>
    </location>
</feature>
<feature type="transmembrane region" description="Helical" evidence="2">
    <location>
        <begin position="348"/>
        <end position="368"/>
    </location>
</feature>
<feature type="region of interest" description="Disordered" evidence="1">
    <location>
        <begin position="210"/>
        <end position="231"/>
    </location>
</feature>